<evidence type="ECO:0000313" key="2">
    <source>
        <dbReference type="EMBL" id="KAJ2936868.1"/>
    </source>
</evidence>
<feature type="region of interest" description="Disordered" evidence="1">
    <location>
        <begin position="195"/>
        <end position="304"/>
    </location>
</feature>
<reference evidence="2" key="1">
    <citation type="submission" date="2022-06" db="EMBL/GenBank/DDBJ databases">
        <title>Genome Sequence of Candolleomyces eurysporus.</title>
        <authorList>
            <person name="Buettner E."/>
        </authorList>
    </citation>
    <scope>NUCLEOTIDE SEQUENCE</scope>
    <source>
        <strain evidence="2">VTCC 930004</strain>
    </source>
</reference>
<feature type="non-terminal residue" evidence="2">
    <location>
        <position position="1"/>
    </location>
</feature>
<organism evidence="2 3">
    <name type="scientific">Candolleomyces eurysporus</name>
    <dbReference type="NCBI Taxonomy" id="2828524"/>
    <lineage>
        <taxon>Eukaryota</taxon>
        <taxon>Fungi</taxon>
        <taxon>Dikarya</taxon>
        <taxon>Basidiomycota</taxon>
        <taxon>Agaricomycotina</taxon>
        <taxon>Agaricomycetes</taxon>
        <taxon>Agaricomycetidae</taxon>
        <taxon>Agaricales</taxon>
        <taxon>Agaricineae</taxon>
        <taxon>Psathyrellaceae</taxon>
        <taxon>Candolleomyces</taxon>
    </lineage>
</organism>
<feature type="compositionally biased region" description="Polar residues" evidence="1">
    <location>
        <begin position="195"/>
        <end position="225"/>
    </location>
</feature>
<comment type="caution">
    <text evidence="2">The sequence shown here is derived from an EMBL/GenBank/DDBJ whole genome shotgun (WGS) entry which is preliminary data.</text>
</comment>
<feature type="compositionally biased region" description="Pro residues" evidence="1">
    <location>
        <begin position="235"/>
        <end position="251"/>
    </location>
</feature>
<dbReference type="OrthoDB" id="2683861at2759"/>
<evidence type="ECO:0000313" key="3">
    <source>
        <dbReference type="Proteomes" id="UP001140091"/>
    </source>
</evidence>
<feature type="region of interest" description="Disordered" evidence="1">
    <location>
        <begin position="482"/>
        <end position="501"/>
    </location>
</feature>
<proteinExistence type="predicted"/>
<keyword evidence="3" id="KW-1185">Reference proteome</keyword>
<accession>A0A9W8JMZ2</accession>
<evidence type="ECO:0000256" key="1">
    <source>
        <dbReference type="SAM" id="MobiDB-lite"/>
    </source>
</evidence>
<sequence length="501" mass="54650">MMVLPDSNLNMAATAQHVGGFGMGGAMNTGGVVSHPNWGSMQQNSGFDARGMGGAQQNYANYSQDYRSGAHYNPNGAFGGANYPSHLQQPLLGNANHPALVGSSDPSYDQYPNMNTYTNTNSYVNPPPQPDIYPNGPTNYQTIDYDPYDSDVLRSMTESDPPTAPVSSTVTILSGTAPISSNVNINSATGPISSTVSLDSSQGPITSNVSIGRSASPVQPQSQGHGSILGHFSSAPPPSPPMRTLPPPPKSPEPDDGELENEPPNEGKIRRSGRAPAPSTRREKQNEIGTNVVRPPISQPDPQRHRAWFAPAVVHVKEMELGEEFDAMQEKWEKLEQLLDYGKSSKGTLANAGGRPSEWKSWISKTRNGQRDYDHPPRVTLSSTPEFGEAIVKYWHSIQPAFRQSKDEIWPLPIYSSPDAGPDPWEPLKKGGPNGLVCIVTMLAWWGRATRMIPRYSEDPRPMWRRAVAEVDRCLGEMLAGSLKRSSDDKQSGPRKRARRE</sequence>
<gene>
    <name evidence="2" type="ORF">H1R20_g222</name>
</gene>
<dbReference type="Proteomes" id="UP001140091">
    <property type="component" value="Unassembled WGS sequence"/>
</dbReference>
<dbReference type="AlphaFoldDB" id="A0A9W8JMZ2"/>
<name>A0A9W8JMZ2_9AGAR</name>
<dbReference type="EMBL" id="JANBPK010000013">
    <property type="protein sequence ID" value="KAJ2936868.1"/>
    <property type="molecule type" value="Genomic_DNA"/>
</dbReference>
<protein>
    <submittedName>
        <fullName evidence="2">Uncharacterized protein</fullName>
    </submittedName>
</protein>
<feature type="compositionally biased region" description="Acidic residues" evidence="1">
    <location>
        <begin position="254"/>
        <end position="263"/>
    </location>
</feature>